<accession>A0AC11EF30</accession>
<sequence>MAEGAASREGSAPPDAAGERRRPRVGPDATSGDCVAAAPGGRWRDRRSGVALPGAAGPPADSEAALLEAARATPRRSSIIKVGRSNILHGSGPGCFRRNSRQWRILYQLSYQGSPKNKDPANQKCGGRKKTVSFSSMPSEKKISSASDCISFMQAGCELKKVRPNSRIYNRFFTLDTDLQALRWEPSKKDLEKAKLDISAIKEIRLGKNTETFRNNGLADQICEDCAFSILHGENYESLDLVANSADVANIWVSGLRYLVSRSKQPLDFMEGNQNTPRFMWLKTVFEAADIDGNGIMLEDTSVELIKQLNPTLKESKIRLKFKEIQKSKEKLTTRVTEEEFCEAFCELCTRPEVYFLLVQISKNKEYLDANDLMLFLEAEQGVTHITEDMCLDIIRRYELSEEGRQKGFLAIDGFTQYLLSPECNIFDPEQNKVAQDMTQPLSHYYINASHNTYLIEDQFRGPADINGYVRALKMGCRSIELDVNDGSDNEPILCNRNNMTTHLSFRSVIEVINKFAFVASEYPLILCLGNHCSLPQQKVMVQQMKKVFGSKLYTEAPLPSESYLPSPEKLKRMIIVKGKKLPSDTDVLEGEVTDEDEEAEMSRRMSVDYNGEQKQILLCRELSDLVSICKSVQYRDFELSMKSQNYWEICSFSETEASRIANEYPEDFVNYNKKFLSRIYPSAMRIDSSNLNPQDFWNCGCQIVAMNFQTPGPMMDLHTGWFLQNGGCGYVLRPSIMRDEVSYFSANTKGIVPGVSPLVLHIKIISGQNFPKPKGACAKGDVIDPYVCIEIHGIPADCSEQRTKTVQQNSDNPIFDETFEFQVNLPELAMIRFVVLDDDYIGDEFIGQYTIPFECLQPGYRHVPLRSFVGDIMEHVTLFVHIAITNRSGGGKPQKRSLSVRMGKKVRECTMLRNIGLKNIDDIFKIAVHPLREAIDMRENMQNAIVSVKELCGLPPTASLKQCLLTLSSRLITSDNTPSVSLVMKDNFPYLEPLGAIPDMQKKMLAAYDLMIQESRFLIEMADTVQEKIVQCQKAGMEFHEELHNLGAKEGLKGRKLNKATESFAWNITVLKGQGDLLKNAKNEAIENMKQIQLACLSCGLSKAPSSGAEVKSKRSLEAIEEKESCEDNGKL</sequence>
<proteinExistence type="predicted"/>
<reference evidence="1" key="1">
    <citation type="submission" date="2020-11" db="EMBL/GenBank/DDBJ databases">
        <authorList>
            <person name="Davenport K.M."/>
            <person name="Bickhart D.M."/>
            <person name="Smith T.P.L."/>
            <person name="Murdoch B.M."/>
            <person name="Rosen B.D."/>
        </authorList>
    </citation>
    <scope>NUCLEOTIDE SEQUENCE [LARGE SCALE GENOMIC DNA]</scope>
    <source>
        <strain evidence="1">OAR_USU_Benz2616</strain>
    </source>
</reference>
<gene>
    <name evidence="1" type="primary">PLCL1</name>
</gene>
<protein>
    <submittedName>
        <fullName evidence="1">Phospholipase C like 1 (inactive)</fullName>
    </submittedName>
</protein>
<reference evidence="1" key="2">
    <citation type="submission" date="2025-08" db="UniProtKB">
        <authorList>
            <consortium name="Ensembl"/>
        </authorList>
    </citation>
    <scope>IDENTIFICATION</scope>
</reference>
<reference evidence="1" key="3">
    <citation type="submission" date="2025-09" db="UniProtKB">
        <authorList>
            <consortium name="Ensembl"/>
        </authorList>
    </citation>
    <scope>IDENTIFICATION</scope>
</reference>
<evidence type="ECO:0000313" key="1">
    <source>
        <dbReference type="Ensembl" id="ENSOARP00020057911.1"/>
    </source>
</evidence>
<organism evidence="1">
    <name type="scientific">Ovis aries</name>
    <name type="common">Sheep</name>
    <dbReference type="NCBI Taxonomy" id="9940"/>
    <lineage>
        <taxon>Eukaryota</taxon>
        <taxon>Metazoa</taxon>
        <taxon>Chordata</taxon>
        <taxon>Craniata</taxon>
        <taxon>Vertebrata</taxon>
        <taxon>Euteleostomi</taxon>
        <taxon>Mammalia</taxon>
        <taxon>Eutheria</taxon>
        <taxon>Laurasiatheria</taxon>
        <taxon>Artiodactyla</taxon>
        <taxon>Ruminantia</taxon>
        <taxon>Pecora</taxon>
        <taxon>Bovidae</taxon>
        <taxon>Caprinae</taxon>
        <taxon>Ovis</taxon>
    </lineage>
</organism>
<dbReference type="Ensembl" id="ENSOART00020081607.1">
    <property type="protein sequence ID" value="ENSOARP00020057911.1"/>
    <property type="gene ID" value="ENSOARG00020013102.2"/>
</dbReference>
<name>A0AC11EF30_SHEEP</name>